<proteinExistence type="predicted"/>
<keyword evidence="1" id="KW-0175">Coiled coil</keyword>
<dbReference type="EMBL" id="CP011413">
    <property type="protein sequence ID" value="AKH22412.1"/>
    <property type="molecule type" value="Genomic_DNA"/>
</dbReference>
<dbReference type="SUPFAM" id="SSF101082">
    <property type="entry name" value="Typo IV secretion system protein TraC"/>
    <property type="match status" value="1"/>
</dbReference>
<organism evidence="3 4">
    <name type="scientific">Sedimenticola thiotaurini</name>
    <dbReference type="NCBI Taxonomy" id="1543721"/>
    <lineage>
        <taxon>Bacteria</taxon>
        <taxon>Pseudomonadati</taxon>
        <taxon>Pseudomonadota</taxon>
        <taxon>Gammaproteobacteria</taxon>
        <taxon>Chromatiales</taxon>
        <taxon>Sedimenticolaceae</taxon>
        <taxon>Sedimenticola</taxon>
    </lineage>
</organism>
<dbReference type="PATRIC" id="fig|1543721.4.peg.3780"/>
<evidence type="ECO:0000256" key="1">
    <source>
        <dbReference type="SAM" id="Coils"/>
    </source>
</evidence>
<feature type="compositionally biased region" description="Polar residues" evidence="2">
    <location>
        <begin position="241"/>
        <end position="255"/>
    </location>
</feature>
<protein>
    <recommendedName>
        <fullName evidence="5">P-type conjugative transfer protein TrbJ</fullName>
    </recommendedName>
</protein>
<dbReference type="KEGG" id="seds:AAY24_18255"/>
<dbReference type="AlphaFoldDB" id="A0A0F7K3M2"/>
<feature type="region of interest" description="Disordered" evidence="2">
    <location>
        <begin position="231"/>
        <end position="255"/>
    </location>
</feature>
<feature type="coiled-coil region" evidence="1">
    <location>
        <begin position="38"/>
        <end position="72"/>
    </location>
</feature>
<dbReference type="InterPro" id="IPR014147">
    <property type="entry name" value="T4SS_TrbJ"/>
</dbReference>
<keyword evidence="3" id="KW-0614">Plasmid</keyword>
<evidence type="ECO:0000313" key="3">
    <source>
        <dbReference type="EMBL" id="AKH22412.1"/>
    </source>
</evidence>
<sequence length="255" mass="27557">MLVSGSASAGGGGLAGGATEITQLANNVELGAIFGEEAQQVAQQAQQLAHEIQMIQNQLNMYQNLLDNTSNLGSFIWGNVFSDLQALASAVQQGNAIAYSASNMNALWQQRYQGYSNYLAKTYGPGNFQSDYRHWYSTQRDGLHGALRSANLQSQQFATEEATLNTLENMSQTASGRMQAIQVGNQIAMQQVRQSQKLRELVMAQIQAQTNYLASEAEKDAANQARNEKFFSGASGVTVGNEAQYNPGNLSGTNP</sequence>
<gene>
    <name evidence="3" type="ORF">AAY24_18255</name>
</gene>
<reference evidence="3 4" key="1">
    <citation type="journal article" date="2015" name="Genome Announc.">
        <title>Complete Genome Sequence of Sedimenticola thiotaurini Strain SIP-G1, a Polyphosphate- and Polyhydroxyalkanoate-Accumulating Sulfur-Oxidizing Gammaproteobacterium Isolated from Salt Marsh Sediments.</title>
        <authorList>
            <person name="Flood B.E."/>
            <person name="Jones D.S."/>
            <person name="Bailey J.V."/>
        </authorList>
    </citation>
    <scope>NUCLEOTIDE SEQUENCE [LARGE SCALE GENOMIC DNA]</scope>
    <source>
        <strain evidence="3 4">SIP-G1</strain>
        <plasmid evidence="4">Plasmid</plasmid>
    </source>
</reference>
<keyword evidence="4" id="KW-1185">Reference proteome</keyword>
<evidence type="ECO:0000313" key="4">
    <source>
        <dbReference type="Proteomes" id="UP000034410"/>
    </source>
</evidence>
<dbReference type="Proteomes" id="UP000034410">
    <property type="component" value="Plasmid"/>
</dbReference>
<evidence type="ECO:0000256" key="2">
    <source>
        <dbReference type="SAM" id="MobiDB-lite"/>
    </source>
</evidence>
<name>A0A0F7K3M2_9GAMM</name>
<accession>A0A0F7K3M2</accession>
<dbReference type="NCBIfam" id="TIGR02780">
    <property type="entry name" value="TrbJ_Ti"/>
    <property type="match status" value="1"/>
</dbReference>
<evidence type="ECO:0008006" key="5">
    <source>
        <dbReference type="Google" id="ProtNLM"/>
    </source>
</evidence>
<geneLocation type="plasmid" evidence="3">
    <name>unnamed</name>
</geneLocation>